<name>A0AAW1BME2_CROAD</name>
<proteinExistence type="predicted"/>
<organism evidence="1 2">
    <name type="scientific">Crotalus adamanteus</name>
    <name type="common">Eastern diamondback rattlesnake</name>
    <dbReference type="NCBI Taxonomy" id="8729"/>
    <lineage>
        <taxon>Eukaryota</taxon>
        <taxon>Metazoa</taxon>
        <taxon>Chordata</taxon>
        <taxon>Craniata</taxon>
        <taxon>Vertebrata</taxon>
        <taxon>Euteleostomi</taxon>
        <taxon>Lepidosauria</taxon>
        <taxon>Squamata</taxon>
        <taxon>Bifurcata</taxon>
        <taxon>Unidentata</taxon>
        <taxon>Episquamata</taxon>
        <taxon>Toxicofera</taxon>
        <taxon>Serpentes</taxon>
        <taxon>Colubroidea</taxon>
        <taxon>Viperidae</taxon>
        <taxon>Crotalinae</taxon>
        <taxon>Crotalus</taxon>
    </lineage>
</organism>
<comment type="caution">
    <text evidence="1">The sequence shown here is derived from an EMBL/GenBank/DDBJ whole genome shotgun (WGS) entry which is preliminary data.</text>
</comment>
<dbReference type="AlphaFoldDB" id="A0AAW1BME2"/>
<keyword evidence="2" id="KW-1185">Reference proteome</keyword>
<reference evidence="1 2" key="1">
    <citation type="journal article" date="2024" name="Proc. Natl. Acad. Sci. U.S.A.">
        <title>The genetic regulatory architecture and epigenomic basis for age-related changes in rattlesnake venom.</title>
        <authorList>
            <person name="Hogan M.P."/>
            <person name="Holding M.L."/>
            <person name="Nystrom G.S."/>
            <person name="Colston T.J."/>
            <person name="Bartlett D.A."/>
            <person name="Mason A.J."/>
            <person name="Ellsworth S.A."/>
            <person name="Rautsaw R.M."/>
            <person name="Lawrence K.C."/>
            <person name="Strickland J.L."/>
            <person name="He B."/>
            <person name="Fraser P."/>
            <person name="Margres M.J."/>
            <person name="Gilbert D.M."/>
            <person name="Gibbs H.L."/>
            <person name="Parkinson C.L."/>
            <person name="Rokyta D.R."/>
        </authorList>
    </citation>
    <scope>NUCLEOTIDE SEQUENCE [LARGE SCALE GENOMIC DNA]</scope>
    <source>
        <strain evidence="1">DRR0105</strain>
    </source>
</reference>
<sequence>MAKSSISSGVAIPEKRTHCASQCAKLSTHTTGNAAQKPQNSFKASEVSVGLHSVYVVKY</sequence>
<evidence type="ECO:0000313" key="2">
    <source>
        <dbReference type="Proteomes" id="UP001474421"/>
    </source>
</evidence>
<protein>
    <submittedName>
        <fullName evidence="1">BAALC: Brain and acute leukemia cytoplasmic protein</fullName>
    </submittedName>
</protein>
<dbReference type="EMBL" id="JAOTOJ010000003">
    <property type="protein sequence ID" value="KAK9403108.1"/>
    <property type="molecule type" value="Genomic_DNA"/>
</dbReference>
<evidence type="ECO:0000313" key="1">
    <source>
        <dbReference type="EMBL" id="KAK9403108.1"/>
    </source>
</evidence>
<dbReference type="Proteomes" id="UP001474421">
    <property type="component" value="Unassembled WGS sequence"/>
</dbReference>
<gene>
    <name evidence="1" type="ORF">NXF25_007935</name>
</gene>
<accession>A0AAW1BME2</accession>